<name>A0A3B1CHI7_9ZZZZ</name>
<dbReference type="InterPro" id="IPR004785">
    <property type="entry name" value="RpiB"/>
</dbReference>
<dbReference type="InterPro" id="IPR036569">
    <property type="entry name" value="RpiB_LacA_LacB_sf"/>
</dbReference>
<dbReference type="GO" id="GO:0004751">
    <property type="term" value="F:ribose-5-phosphate isomerase activity"/>
    <property type="evidence" value="ECO:0007669"/>
    <property type="project" value="UniProtKB-EC"/>
</dbReference>
<organism evidence="2">
    <name type="scientific">hydrothermal vent metagenome</name>
    <dbReference type="NCBI Taxonomy" id="652676"/>
    <lineage>
        <taxon>unclassified sequences</taxon>
        <taxon>metagenomes</taxon>
        <taxon>ecological metagenomes</taxon>
    </lineage>
</organism>
<dbReference type="EC" id="5.3.1.6" evidence="2"/>
<keyword evidence="1 2" id="KW-0413">Isomerase</keyword>
<protein>
    <submittedName>
        <fullName evidence="2">Ribose 5-phosphate isomerase B</fullName>
        <ecNumber evidence="2">5.3.1.6</ecNumber>
    </submittedName>
</protein>
<dbReference type="AlphaFoldDB" id="A0A3B1CHI7"/>
<proteinExistence type="predicted"/>
<dbReference type="NCBIfam" id="NF004051">
    <property type="entry name" value="PRK05571.1"/>
    <property type="match status" value="1"/>
</dbReference>
<dbReference type="EMBL" id="UOGD01000253">
    <property type="protein sequence ID" value="VAX23424.1"/>
    <property type="molecule type" value="Genomic_DNA"/>
</dbReference>
<dbReference type="NCBIfam" id="TIGR00689">
    <property type="entry name" value="rpiB_lacA_lacB"/>
    <property type="match status" value="1"/>
</dbReference>
<dbReference type="SUPFAM" id="SSF89623">
    <property type="entry name" value="Ribose/Galactose isomerase RpiB/AlsB"/>
    <property type="match status" value="1"/>
</dbReference>
<dbReference type="Gene3D" id="3.40.1400.10">
    <property type="entry name" value="Sugar-phosphate isomerase, RpiB/LacA/LacB"/>
    <property type="match status" value="1"/>
</dbReference>
<dbReference type="Pfam" id="PF02502">
    <property type="entry name" value="LacAB_rpiB"/>
    <property type="match status" value="1"/>
</dbReference>
<dbReference type="NCBIfam" id="TIGR01120">
    <property type="entry name" value="rpiB"/>
    <property type="match status" value="1"/>
</dbReference>
<evidence type="ECO:0000256" key="1">
    <source>
        <dbReference type="ARBA" id="ARBA00023235"/>
    </source>
</evidence>
<sequence length="210" mass="23135">MKKVITEIDVINLYRSGTGTVKVDRNTIVTPAARDKLNDLKIKVISSESEPKKEITDTWITKKKVAIGSDHTGYRIKEKLKEILNDNGFNIVDVGTSSEDSCDYPDYAKSVAVNVIDDSVDFGIIVDATGIPSAISANKVNGIRAATCYNEFSAWSARAHNNANILVVGAKTLGEETIKSILDKFMNTNFEGGRHQRRLDKITLIEKENS</sequence>
<accession>A0A3B1CHI7</accession>
<reference evidence="2" key="1">
    <citation type="submission" date="2018-06" db="EMBL/GenBank/DDBJ databases">
        <authorList>
            <person name="Zhirakovskaya E."/>
        </authorList>
    </citation>
    <scope>NUCLEOTIDE SEQUENCE</scope>
</reference>
<evidence type="ECO:0000313" key="2">
    <source>
        <dbReference type="EMBL" id="VAX23424.1"/>
    </source>
</evidence>
<gene>
    <name evidence="2" type="ORF">MNBD_IGNAVI01-282</name>
</gene>
<dbReference type="InterPro" id="IPR003500">
    <property type="entry name" value="RpiB_LacA_LacB"/>
</dbReference>
<dbReference type="PANTHER" id="PTHR30345">
    <property type="entry name" value="RIBOSE-5-PHOSPHATE ISOMERASE B"/>
    <property type="match status" value="1"/>
</dbReference>
<dbReference type="PANTHER" id="PTHR30345:SF0">
    <property type="entry name" value="DNA DAMAGE-REPAIR_TOLERATION PROTEIN DRT102"/>
    <property type="match status" value="1"/>
</dbReference>
<dbReference type="GO" id="GO:0005975">
    <property type="term" value="P:carbohydrate metabolic process"/>
    <property type="evidence" value="ECO:0007669"/>
    <property type="project" value="InterPro"/>
</dbReference>